<name>Q2LEM2_9ACTN</name>
<accession>Q2LEM2</accession>
<sequence length="112" mass="12822">MAYIAAECRTSWLHSVGGVRHRHHSQALECRTRDRARASGVCTVRHMNTNLLHGDLCPLCRRPLRLRPTTVVRSAGVPYPTRTDYLPHCDSCTSDPFNSQKWNDAMNDRYDL</sequence>
<dbReference type="EMBL" id="DQ322651">
    <property type="protein sequence ID" value="ABC67443.1"/>
    <property type="molecule type" value="Genomic_DNA"/>
</dbReference>
<organism evidence="1">
    <name type="scientific">Streptomyces sp. FR1</name>
    <dbReference type="NCBI Taxonomy" id="349971"/>
    <lineage>
        <taxon>Bacteria</taxon>
        <taxon>Bacillati</taxon>
        <taxon>Actinomycetota</taxon>
        <taxon>Actinomycetes</taxon>
        <taxon>Kitasatosporales</taxon>
        <taxon>Streptomycetaceae</taxon>
        <taxon>Streptomyces</taxon>
    </lineage>
</organism>
<geneLocation type="plasmid" evidence="1">
    <name>pFRL1</name>
</geneLocation>
<protein>
    <submittedName>
        <fullName evidence="1">Uncharacterized protein</fullName>
    </submittedName>
</protein>
<keyword evidence="1" id="KW-0614">Plasmid</keyword>
<gene>
    <name evidence="1" type="ORF">pFRL1.55c</name>
</gene>
<proteinExistence type="predicted"/>
<dbReference type="AlphaFoldDB" id="Q2LEM2"/>
<evidence type="ECO:0000313" key="1">
    <source>
        <dbReference type="EMBL" id="ABC67443.1"/>
    </source>
</evidence>
<reference evidence="1" key="1">
    <citation type="journal article" date="2006" name="Appl. Environ. Microbiol.">
        <title>Diversity of telomere palindromic sequences and replication genes among Streptomyces linear plasmids.</title>
        <authorList>
            <person name="Zhang R."/>
            <person name="Yang Y."/>
            <person name="Fang P."/>
            <person name="Jiang C."/>
            <person name="Xu L."/>
            <person name="Zhu Y."/>
            <person name="Shen M."/>
            <person name="Xia H."/>
            <person name="Zhao J."/>
            <person name="Chen T."/>
            <person name="Qin Z."/>
        </authorList>
    </citation>
    <scope>NUCLEOTIDE SEQUENCE</scope>
    <source>
        <strain evidence="1">FR1</strain>
        <plasmid evidence="1">pFRL1</plasmid>
    </source>
</reference>